<feature type="transmembrane region" description="Helical" evidence="18">
    <location>
        <begin position="1552"/>
        <end position="1574"/>
    </location>
</feature>
<feature type="domain" description="Ion transport" evidence="19">
    <location>
        <begin position="1410"/>
        <end position="1693"/>
    </location>
</feature>
<dbReference type="GO" id="GO:0005248">
    <property type="term" value="F:voltage-gated sodium channel activity"/>
    <property type="evidence" value="ECO:0007669"/>
    <property type="project" value="TreeGrafter"/>
</dbReference>
<feature type="transmembrane region" description="Helical" evidence="18">
    <location>
        <begin position="728"/>
        <end position="746"/>
    </location>
</feature>
<dbReference type="Gene3D" id="1.10.287.70">
    <property type="match status" value="4"/>
</dbReference>
<feature type="transmembrane region" description="Helical" evidence="18">
    <location>
        <begin position="123"/>
        <end position="141"/>
    </location>
</feature>
<keyword evidence="16" id="KW-0109">Calcium transport</keyword>
<dbReference type="InterPro" id="IPR002077">
    <property type="entry name" value="VDCCAlpha1"/>
</dbReference>
<dbReference type="FunFam" id="1.20.120.350:FF:000095">
    <property type="entry name" value="Voltage-gated Ca2+ channel, alpha subunit"/>
    <property type="match status" value="1"/>
</dbReference>
<evidence type="ECO:0000313" key="20">
    <source>
        <dbReference type="EMBL" id="CEM40497.1"/>
    </source>
</evidence>
<feature type="compositionally biased region" description="Basic and acidic residues" evidence="17">
    <location>
        <begin position="2562"/>
        <end position="2583"/>
    </location>
</feature>
<feature type="transmembrane region" description="Helical" evidence="18">
    <location>
        <begin position="1414"/>
        <end position="1434"/>
    </location>
</feature>
<feature type="domain" description="Ion transport" evidence="19">
    <location>
        <begin position="562"/>
        <end position="795"/>
    </location>
</feature>
<feature type="transmembrane region" description="Helical" evidence="18">
    <location>
        <begin position="1794"/>
        <end position="1813"/>
    </location>
</feature>
<feature type="binding site" evidence="15">
    <location>
        <position position="1633"/>
    </location>
    <ligand>
        <name>Ca(2+)</name>
        <dbReference type="ChEBI" id="CHEBI:29108"/>
    </ligand>
</feature>
<evidence type="ECO:0000256" key="7">
    <source>
        <dbReference type="ARBA" id="ARBA00022882"/>
    </source>
</evidence>
<evidence type="ECO:0000256" key="2">
    <source>
        <dbReference type="ARBA" id="ARBA00022448"/>
    </source>
</evidence>
<dbReference type="Pfam" id="PF00520">
    <property type="entry name" value="Ion_trans"/>
    <property type="match status" value="4"/>
</dbReference>
<feature type="compositionally biased region" description="Acidic residues" evidence="17">
    <location>
        <begin position="1379"/>
        <end position="1388"/>
    </location>
</feature>
<dbReference type="FunFam" id="1.10.287.70:FF:000093">
    <property type="entry name" value="Calcium channel subunit Cch1"/>
    <property type="match status" value="1"/>
</dbReference>
<evidence type="ECO:0000256" key="3">
    <source>
        <dbReference type="ARBA" id="ARBA00022475"/>
    </source>
</evidence>
<evidence type="ECO:0000256" key="1">
    <source>
        <dbReference type="ARBA" id="ARBA00004651"/>
    </source>
</evidence>
<evidence type="ECO:0000256" key="15">
    <source>
        <dbReference type="PIRSR" id="PIRSR602077-1"/>
    </source>
</evidence>
<feature type="compositionally biased region" description="Basic and acidic residues" evidence="17">
    <location>
        <begin position="2258"/>
        <end position="2270"/>
    </location>
</feature>
<dbReference type="PRINTS" id="PR00167">
    <property type="entry name" value="CACHANNEL"/>
</dbReference>
<evidence type="ECO:0000256" key="13">
    <source>
        <dbReference type="ARBA" id="ARBA00061395"/>
    </source>
</evidence>
<evidence type="ECO:0000256" key="11">
    <source>
        <dbReference type="ARBA" id="ARBA00023180"/>
    </source>
</evidence>
<feature type="transmembrane region" description="Helical" evidence="18">
    <location>
        <begin position="1446"/>
        <end position="1469"/>
    </location>
</feature>
<evidence type="ECO:0000256" key="4">
    <source>
        <dbReference type="ARBA" id="ARBA00022692"/>
    </source>
</evidence>
<feature type="transmembrane region" description="Helical" evidence="18">
    <location>
        <begin position="1660"/>
        <end position="1684"/>
    </location>
</feature>
<feature type="region of interest" description="Disordered" evidence="17">
    <location>
        <begin position="2208"/>
        <end position="2455"/>
    </location>
</feature>
<evidence type="ECO:0000256" key="16">
    <source>
        <dbReference type="RuleBase" id="RU003808"/>
    </source>
</evidence>
<evidence type="ECO:0000256" key="6">
    <source>
        <dbReference type="ARBA" id="ARBA00022837"/>
    </source>
</evidence>
<feature type="compositionally biased region" description="Basic and acidic residues" evidence="17">
    <location>
        <begin position="14"/>
        <end position="40"/>
    </location>
</feature>
<dbReference type="EMBL" id="CDMZ01002050">
    <property type="protein sequence ID" value="CEM40497.1"/>
    <property type="molecule type" value="Genomic_DNA"/>
</dbReference>
<dbReference type="PANTHER" id="PTHR10037">
    <property type="entry name" value="VOLTAGE-GATED CATION CHANNEL CALCIUM AND SODIUM"/>
    <property type="match status" value="1"/>
</dbReference>
<feature type="compositionally biased region" description="Gly residues" evidence="17">
    <location>
        <begin position="1196"/>
        <end position="1206"/>
    </location>
</feature>
<feature type="compositionally biased region" description="Basic and acidic residues" evidence="17">
    <location>
        <begin position="2330"/>
        <end position="2366"/>
    </location>
</feature>
<keyword evidence="11" id="KW-0325">Glycoprotein</keyword>
<feature type="compositionally biased region" description="Basic and acidic residues" evidence="17">
    <location>
        <begin position="1095"/>
        <end position="1129"/>
    </location>
</feature>
<dbReference type="InterPro" id="IPR005821">
    <property type="entry name" value="Ion_trans_dom"/>
</dbReference>
<dbReference type="Gene3D" id="1.20.120.350">
    <property type="entry name" value="Voltage-gated potassium channels. Chain C"/>
    <property type="match status" value="4"/>
</dbReference>
<comment type="subcellular location">
    <subcellularLocation>
        <location evidence="1">Cell membrane</location>
        <topology evidence="1">Multi-pass membrane protein</topology>
    </subcellularLocation>
    <subcellularLocation>
        <location evidence="16">Membrane</location>
        <topology evidence="16">Multi-pass membrane protein</topology>
    </subcellularLocation>
</comment>
<dbReference type="GO" id="GO:0005245">
    <property type="term" value="F:voltage-gated calcium channel activity"/>
    <property type="evidence" value="ECO:0007669"/>
    <property type="project" value="InterPro"/>
</dbReference>
<keyword evidence="15" id="KW-0479">Metal-binding</keyword>
<feature type="transmembrane region" description="Helical" evidence="18">
    <location>
        <begin position="393"/>
        <end position="416"/>
    </location>
</feature>
<evidence type="ECO:0000256" key="12">
    <source>
        <dbReference type="ARBA" id="ARBA00023303"/>
    </source>
</evidence>
<organism evidence="20">
    <name type="scientific">Chromera velia CCMP2878</name>
    <dbReference type="NCBI Taxonomy" id="1169474"/>
    <lineage>
        <taxon>Eukaryota</taxon>
        <taxon>Sar</taxon>
        <taxon>Alveolata</taxon>
        <taxon>Colpodellida</taxon>
        <taxon>Chromeraceae</taxon>
        <taxon>Chromera</taxon>
    </lineage>
</organism>
<keyword evidence="4 18" id="KW-0812">Transmembrane</keyword>
<feature type="compositionally biased region" description="Low complexity" evidence="17">
    <location>
        <begin position="2540"/>
        <end position="2561"/>
    </location>
</feature>
<feature type="transmembrane region" description="Helical" evidence="18">
    <location>
        <begin position="1894"/>
        <end position="1913"/>
    </location>
</feature>
<keyword evidence="7 16" id="KW-0851">Voltage-gated channel</keyword>
<dbReference type="PANTHER" id="PTHR10037:SF62">
    <property type="entry name" value="SODIUM CHANNEL PROTEIN 60E"/>
    <property type="match status" value="1"/>
</dbReference>
<keyword evidence="2" id="KW-0813">Transport</keyword>
<feature type="transmembrane region" description="Helical" evidence="18">
    <location>
        <begin position="259"/>
        <end position="282"/>
    </location>
</feature>
<evidence type="ECO:0000256" key="9">
    <source>
        <dbReference type="ARBA" id="ARBA00023065"/>
    </source>
</evidence>
<feature type="transmembrane region" description="Helical" evidence="18">
    <location>
        <begin position="1825"/>
        <end position="1844"/>
    </location>
</feature>
<feature type="transmembrane region" description="Helical" evidence="18">
    <location>
        <begin position="161"/>
        <end position="183"/>
    </location>
</feature>
<evidence type="ECO:0000259" key="19">
    <source>
        <dbReference type="Pfam" id="PF00520"/>
    </source>
</evidence>
<feature type="compositionally biased region" description="Basic and acidic residues" evidence="17">
    <location>
        <begin position="425"/>
        <end position="445"/>
    </location>
</feature>
<feature type="compositionally biased region" description="Basic and acidic residues" evidence="17">
    <location>
        <begin position="2510"/>
        <end position="2539"/>
    </location>
</feature>
<feature type="domain" description="Ion transport" evidence="19">
    <location>
        <begin position="1760"/>
        <end position="2014"/>
    </location>
</feature>
<feature type="compositionally biased region" description="Low complexity" evidence="17">
    <location>
        <begin position="2319"/>
        <end position="2329"/>
    </location>
</feature>
<evidence type="ECO:0000256" key="10">
    <source>
        <dbReference type="ARBA" id="ARBA00023136"/>
    </source>
</evidence>
<evidence type="ECO:0000256" key="8">
    <source>
        <dbReference type="ARBA" id="ARBA00022989"/>
    </source>
</evidence>
<accession>A0A0G4H9N8</accession>
<feature type="binding site" evidence="15">
    <location>
        <position position="373"/>
    </location>
    <ligand>
        <name>Ca(2+)</name>
        <dbReference type="ChEBI" id="CHEBI:29108"/>
    </ligand>
</feature>
<feature type="transmembrane region" description="Helical" evidence="18">
    <location>
        <begin position="766"/>
        <end position="792"/>
    </location>
</feature>
<dbReference type="FunFam" id="1.20.120.350:FF:000009">
    <property type="entry name" value="Voltage-dependent T-type calcium channel subunit alpha"/>
    <property type="match status" value="1"/>
</dbReference>
<feature type="region of interest" description="Disordered" evidence="17">
    <location>
        <begin position="1233"/>
        <end position="1390"/>
    </location>
</feature>
<feature type="transmembrane region" description="Helical" evidence="18">
    <location>
        <begin position="697"/>
        <end position="716"/>
    </location>
</feature>
<keyword evidence="3" id="KW-1003">Cell membrane</keyword>
<keyword evidence="16" id="KW-0107">Calcium channel</keyword>
<feature type="compositionally biased region" description="Low complexity" evidence="17">
    <location>
        <begin position="988"/>
        <end position="1000"/>
    </location>
</feature>
<feature type="region of interest" description="Disordered" evidence="17">
    <location>
        <begin position="465"/>
        <end position="488"/>
    </location>
</feature>
<feature type="region of interest" description="Disordered" evidence="17">
    <location>
        <begin position="1"/>
        <end position="50"/>
    </location>
</feature>
<proteinExistence type="inferred from homology"/>
<gene>
    <name evidence="20" type="ORF">Cvel_5956</name>
</gene>
<feature type="compositionally biased region" description="Basic and acidic residues" evidence="17">
    <location>
        <begin position="1261"/>
        <end position="1280"/>
    </location>
</feature>
<feature type="compositionally biased region" description="Basic and acidic residues" evidence="17">
    <location>
        <begin position="1175"/>
        <end position="1186"/>
    </location>
</feature>
<feature type="transmembrane region" description="Helical" evidence="18">
    <location>
        <begin position="1985"/>
        <end position="2006"/>
    </location>
</feature>
<dbReference type="GO" id="GO:0005891">
    <property type="term" value="C:voltage-gated calcium channel complex"/>
    <property type="evidence" value="ECO:0007669"/>
    <property type="project" value="InterPro"/>
</dbReference>
<feature type="region of interest" description="Disordered" evidence="17">
    <location>
        <begin position="425"/>
        <end position="453"/>
    </location>
</feature>
<dbReference type="VEuPathDB" id="CryptoDB:Cvel_5956"/>
<feature type="transmembrane region" description="Helical" evidence="18">
    <location>
        <begin position="1619"/>
        <end position="1640"/>
    </location>
</feature>
<feature type="compositionally biased region" description="Basic and acidic residues" evidence="17">
    <location>
        <begin position="2223"/>
        <end position="2236"/>
    </location>
</feature>
<evidence type="ECO:0000256" key="5">
    <source>
        <dbReference type="ARBA" id="ARBA00022737"/>
    </source>
</evidence>
<dbReference type="InterPro" id="IPR043203">
    <property type="entry name" value="VGCC_Ca_Na"/>
</dbReference>
<feature type="compositionally biased region" description="Basic residues" evidence="17">
    <location>
        <begin position="1342"/>
        <end position="1351"/>
    </location>
</feature>
<feature type="compositionally biased region" description="Basic and acidic residues" evidence="17">
    <location>
        <begin position="1233"/>
        <end position="1246"/>
    </location>
</feature>
<feature type="region of interest" description="Disordered" evidence="17">
    <location>
        <begin position="1095"/>
        <end position="1215"/>
    </location>
</feature>
<feature type="compositionally biased region" description="Basic and acidic residues" evidence="17">
    <location>
        <begin position="465"/>
        <end position="484"/>
    </location>
</feature>
<feature type="transmembrane region" description="Helical" evidence="18">
    <location>
        <begin position="563"/>
        <end position="585"/>
    </location>
</feature>
<feature type="region of interest" description="Disordered" evidence="17">
    <location>
        <begin position="2490"/>
        <end position="2583"/>
    </location>
</feature>
<feature type="region of interest" description="Disordered" evidence="17">
    <location>
        <begin position="851"/>
        <end position="917"/>
    </location>
</feature>
<sequence length="2583" mass="286607">MRTGAAKVAGGKAYHADVDKEAERADRKKEDELRRQRAAQDDNPLSNEEREQIRKAALLLTAPSRRSLTDYDVAQHEFKKDQINLVLFEVHGKKIRRVKRSLFLFGPKNKFRYALIWFTEWPWFDRVMLLAIMANSLMLAFQDMNPESDPNSAENRRFAMAEIVFVAIFTFECAVKVIARGFICGQTTYLRDAWNWLDFIVVITGLMEVALADFLPSTNLSVIRTFRVLRPLRSLNIFPGMRTIVITLLQSLPKLGNVLLLAIFVLTIFAIVGLNLLGTIYWQRCRTSPHPINSAWPDDPFQSRFCGGWYECLFFSWCGNSLKSPTMANGEPYPLRVDPYEELAGDPEADYGYTGFQHFGTAFFTMFQCTTLEGWTPLMYRFEDGYNQTFSRFYFTLLILIGAIFVVNLTVAIMWAEFEGNSRREKQEAMRKDAAEQIEERENGPKAKRRGSFLEQTGDMLRRAANSDEQETYLKEKEKDKEENQDGPLSLAEKVETILNGLGQKWMQRLTEIAKRTQTYASMKVLVQKSAVHSESSDSKQRSCANCYRSFSKWCFTVTESKTFVFVITLCIIANTIILCLDSYPPISPDADEVFNLLNIIFTGIFSIEVALKLFAVGFRLFCKDGMNVFDALIVAISVAEIGVEYGTGGSSGFQGASAFRTFRLLRVLKLARNWMSLRILLEVISLAVAAMGEFCLLLLIFLYIFALIGMQMFAYRVRDDDGNFPRMNFNTFLNSFITVYAVVVGDDWPAISIETSRDVSPAAMLYFVALILIGNVILLNLFLAILLGSFADARTQIMRGYLDQFVSTCWELGLRPPDIPYDRVTLQRMGALDPLNPHVISMMNVDHQQGTGGDIMAGTQHGGSSVQLLPPLPQHASSKRNSRDAAGPSLRQSEMETGDASNAPGGGGGGNPKFKRQVSWKADQPSLLDDTERGNAPKGSLAEVPEEISAAARKSDVQVFSDPGEVDEQLEGGNVTPMPSATMSSGPAPQATAGLPAAAFSPSRASQGQGQGQGEEGAKEKGSPGGGEGGSKSPLMTRILGSRSLNTMDLSEEEKTFRTRQMWREWCCLTSRELVQEIHLPLRDLMEERERKLEAEERQRQRSMEAENAKETIKKIKSADEKEKERGDAASLPESGDERDETLSEPQQVPATREGDGVPPSSPSMSMVRGQRGSKTERERDRFEEGSVASRPLSGQGGSTGGGRGEQGDIDDQLVNLRRTVSPVRVQFRLAEQEGTRPWEHDPLTGKKQRTFASALRRIAGTDKGDHRGEDEMDGHDAPMESPRSDGYSQTSLGGRDGHGGGDTMTMGAASRPATSCEASEGSERGGAQTVESSPTEGRHGGGKGRRRSSGKMSGSEDPEGGMGFSGEEPDGEKGENGGEESSDDWEGPSTQNFMGLLRWWCWMIVKDKRFDYTILAFIVISSCLLAAEGAYTDPDSQFARALRIIDIIMLSVFLLEMLLKWIAYGIFCGREAYFKSGWNWLDFIVVCASLVELVFTMSAASTSTDGFDSSTLRALRTLRIVRALRPLRVIARSKGIRLVVDSLLASIPSLANVFFICLLFYLIFAILGMNFFKGTFYSDQICDRADCEHLISMVNDEADCELLGGQWVNREVTFDNCAAALSALFQICTTEGWLGVMADGMDARGIGLQPKENVQPWMSLYFLAFMVVGNFFAINLFVGVIIDNFTQMRKEMSGGLATESQQKWVEIQKMFLQPKPVELPKELEYECPADWDSASCWTKTAYRVTVFRARVYKLVLSRPFDTFIMSAIALNTLVMCMRYATMSTEYANALEWTNFGFAMIFNFEAILKIFALQSRYFKDCWNIFDFVVVILTDASIVIEFAAQDAVGGSVSSIVPVVRAIRIVRVLRVIRAASGLRIIFQTMINVIPSLGNIAGLVFILLIIFSILGMNLFGKVAYGGQIGPNANFHNFGQALMLMIRCATGESWNEIMIDCATSAPECHDQTYAQLIEEGPQECGSPVSYPFFLLFMLVIAFIMMNLFVAAVLEGFIEVSSEDFINDIKAQYERLLELWEDAVPKGERYVDLDTLVEMLIVIDAPVGFRNHFSGPPITQRKRILWELAKAGMRVYPPTFVATSTPKKKADVICVHFRDVIINVADRAKHAYFTSRVIQEAFPGASHLAESAQFSHDILASWYSRFPELAPVKEEDQFDVAQLLAVKYIQRRFLAKLRNRRARRIKEAGGDRELAYRQLEQDRSFSPSNKKASESAEHEGDSHSQRGNAAMGTEKEGGNDSAGAAGDREGEAGWERPQLRHIATSPTPADSHAGVGEPSSSMRQPEGGEEEARPFSSIAPAARRESGSSSASHSAPPHSEKYRTGVGGDKEKEPEKERRGEKEGEGGRHPKSSADAEEEDGDAAEGGRTVLVFDEDEEEEEAEQEEAAAEASCPCPEPQPSQRNEERERGRGRLRQMPIAASSQASHTRMNPHRHRQACENIQPFLALRNQPVSAETALSAGPVGGCTSASANLIFSRPRQRPVEDDLEFQVEVGEDSGGRGHEREKEKDRELGERGSSDDGQREEGSCSTSQAPSLSSSPAAAAAADIEASKRGQAAERETKRDEWGGRS</sequence>
<dbReference type="GO" id="GO:0046872">
    <property type="term" value="F:metal ion binding"/>
    <property type="evidence" value="ECO:0007669"/>
    <property type="project" value="UniProtKB-KW"/>
</dbReference>
<feature type="compositionally biased region" description="Acidic residues" evidence="17">
    <location>
        <begin position="2498"/>
        <end position="2508"/>
    </location>
</feature>
<name>A0A0G4H9N8_9ALVE</name>
<feature type="transmembrane region" description="Helical" evidence="18">
    <location>
        <begin position="1762"/>
        <end position="1782"/>
    </location>
</feature>
<keyword evidence="6 15" id="KW-0106">Calcium</keyword>
<feature type="domain" description="Ion transport" evidence="19">
    <location>
        <begin position="121"/>
        <end position="423"/>
    </location>
</feature>
<reference evidence="20" key="1">
    <citation type="submission" date="2014-11" db="EMBL/GenBank/DDBJ databases">
        <authorList>
            <person name="Otto D Thomas"/>
            <person name="Naeem Raeece"/>
        </authorList>
    </citation>
    <scope>NUCLEOTIDE SEQUENCE</scope>
</reference>
<comment type="similarity">
    <text evidence="13 16">Belongs to the calcium channel alpha-1 subunit (TC 1.A.1.11) family.</text>
</comment>
<dbReference type="SUPFAM" id="SSF81324">
    <property type="entry name" value="Voltage-gated potassium channels"/>
    <property type="match status" value="4"/>
</dbReference>
<protein>
    <recommendedName>
        <fullName evidence="14">Calcium-channel protein CCH1</fullName>
    </recommendedName>
</protein>
<feature type="transmembrane region" description="Helical" evidence="18">
    <location>
        <begin position="195"/>
        <end position="215"/>
    </location>
</feature>
<dbReference type="InterPro" id="IPR027359">
    <property type="entry name" value="Volt_channel_dom_sf"/>
</dbReference>
<feature type="compositionally biased region" description="Acidic residues" evidence="17">
    <location>
        <begin position="2385"/>
        <end position="2400"/>
    </location>
</feature>
<evidence type="ECO:0000256" key="18">
    <source>
        <dbReference type="SAM" id="Phobius"/>
    </source>
</evidence>
<feature type="transmembrane region" description="Helical" evidence="18">
    <location>
        <begin position="597"/>
        <end position="619"/>
    </location>
</feature>
<keyword evidence="10 18" id="KW-0472">Membrane</keyword>
<keyword evidence="12" id="KW-0407">Ion channel</keyword>
<keyword evidence="9" id="KW-0406">Ion transport</keyword>
<dbReference type="GO" id="GO:0001518">
    <property type="term" value="C:voltage-gated sodium channel complex"/>
    <property type="evidence" value="ECO:0007669"/>
    <property type="project" value="TreeGrafter"/>
</dbReference>
<feature type="transmembrane region" description="Helical" evidence="18">
    <location>
        <begin position="1481"/>
        <end position="1502"/>
    </location>
</feature>
<keyword evidence="5" id="KW-0677">Repeat</keyword>
<feature type="region of interest" description="Disordered" evidence="17">
    <location>
        <begin position="955"/>
        <end position="1054"/>
    </location>
</feature>
<keyword evidence="8 18" id="KW-1133">Transmembrane helix</keyword>
<evidence type="ECO:0000256" key="14">
    <source>
        <dbReference type="ARBA" id="ARBA00067459"/>
    </source>
</evidence>
<evidence type="ECO:0000256" key="17">
    <source>
        <dbReference type="SAM" id="MobiDB-lite"/>
    </source>
</evidence>